<dbReference type="PROSITE" id="PS52016">
    <property type="entry name" value="TONB_DEPENDENT_REC_3"/>
    <property type="match status" value="1"/>
</dbReference>
<evidence type="ECO:0000256" key="11">
    <source>
        <dbReference type="SAM" id="SignalP"/>
    </source>
</evidence>
<keyword evidence="2 8" id="KW-0813">Transport</keyword>
<keyword evidence="15" id="KW-1185">Reference proteome</keyword>
<protein>
    <submittedName>
        <fullName evidence="14">TonB-dependent receptor</fullName>
    </submittedName>
</protein>
<dbReference type="InterPro" id="IPR000531">
    <property type="entry name" value="Beta-barrel_TonB"/>
</dbReference>
<proteinExistence type="inferred from homology"/>
<dbReference type="InterPro" id="IPR037066">
    <property type="entry name" value="Plug_dom_sf"/>
</dbReference>
<comment type="similarity">
    <text evidence="8 9">Belongs to the TonB-dependent receptor family.</text>
</comment>
<evidence type="ECO:0000256" key="9">
    <source>
        <dbReference type="RuleBase" id="RU003357"/>
    </source>
</evidence>
<feature type="chain" id="PRO_5021356214" evidence="11">
    <location>
        <begin position="28"/>
        <end position="947"/>
    </location>
</feature>
<keyword evidence="5 9" id="KW-0798">TonB box</keyword>
<accession>A0A4Y8ZVJ2</accession>
<evidence type="ECO:0000259" key="13">
    <source>
        <dbReference type="Pfam" id="PF07715"/>
    </source>
</evidence>
<dbReference type="Pfam" id="PF00593">
    <property type="entry name" value="TonB_dep_Rec_b-barrel"/>
    <property type="match status" value="1"/>
</dbReference>
<keyword evidence="3 8" id="KW-1134">Transmembrane beta strand</keyword>
<evidence type="ECO:0000256" key="5">
    <source>
        <dbReference type="ARBA" id="ARBA00023077"/>
    </source>
</evidence>
<name>A0A4Y8ZVJ2_9SPHN</name>
<dbReference type="InterPro" id="IPR036942">
    <property type="entry name" value="Beta-barrel_TonB_sf"/>
</dbReference>
<keyword evidence="6 8" id="KW-0472">Membrane</keyword>
<dbReference type="Gene3D" id="2.170.130.10">
    <property type="entry name" value="TonB-dependent receptor, plug domain"/>
    <property type="match status" value="1"/>
</dbReference>
<dbReference type="Gene3D" id="2.40.170.20">
    <property type="entry name" value="TonB-dependent receptor, beta-barrel domain"/>
    <property type="match status" value="1"/>
</dbReference>
<dbReference type="Pfam" id="PF07715">
    <property type="entry name" value="Plug"/>
    <property type="match status" value="1"/>
</dbReference>
<evidence type="ECO:0000313" key="14">
    <source>
        <dbReference type="EMBL" id="TFI59342.1"/>
    </source>
</evidence>
<feature type="signal peptide" evidence="11">
    <location>
        <begin position="1"/>
        <end position="27"/>
    </location>
</feature>
<evidence type="ECO:0000256" key="3">
    <source>
        <dbReference type="ARBA" id="ARBA00022452"/>
    </source>
</evidence>
<keyword evidence="11" id="KW-0732">Signal</keyword>
<evidence type="ECO:0000313" key="15">
    <source>
        <dbReference type="Proteomes" id="UP000298213"/>
    </source>
</evidence>
<reference evidence="14 15" key="1">
    <citation type="submission" date="2019-03" db="EMBL/GenBank/DDBJ databases">
        <title>Genome sequence of Sphingomonas sp. 17J27-24.</title>
        <authorList>
            <person name="Kim M."/>
            <person name="Maeng S."/>
            <person name="Sathiyaraj S."/>
        </authorList>
    </citation>
    <scope>NUCLEOTIDE SEQUENCE [LARGE SCALE GENOMIC DNA]</scope>
    <source>
        <strain evidence="14 15">17J27-24</strain>
    </source>
</reference>
<evidence type="ECO:0000256" key="7">
    <source>
        <dbReference type="ARBA" id="ARBA00023237"/>
    </source>
</evidence>
<evidence type="ECO:0000256" key="2">
    <source>
        <dbReference type="ARBA" id="ARBA00022448"/>
    </source>
</evidence>
<evidence type="ECO:0000256" key="10">
    <source>
        <dbReference type="SAM" id="MobiDB-lite"/>
    </source>
</evidence>
<dbReference type="Proteomes" id="UP000298213">
    <property type="component" value="Unassembled WGS sequence"/>
</dbReference>
<dbReference type="InterPro" id="IPR039426">
    <property type="entry name" value="TonB-dep_rcpt-like"/>
</dbReference>
<feature type="domain" description="TonB-dependent receptor-like beta-barrel" evidence="12">
    <location>
        <begin position="402"/>
        <end position="911"/>
    </location>
</feature>
<evidence type="ECO:0000259" key="12">
    <source>
        <dbReference type="Pfam" id="PF00593"/>
    </source>
</evidence>
<dbReference type="AlphaFoldDB" id="A0A4Y8ZVJ2"/>
<evidence type="ECO:0000256" key="8">
    <source>
        <dbReference type="PROSITE-ProRule" id="PRU01360"/>
    </source>
</evidence>
<dbReference type="GO" id="GO:0009279">
    <property type="term" value="C:cell outer membrane"/>
    <property type="evidence" value="ECO:0007669"/>
    <property type="project" value="UniProtKB-SubCell"/>
</dbReference>
<dbReference type="PANTHER" id="PTHR47234">
    <property type="match status" value="1"/>
</dbReference>
<keyword evidence="14" id="KW-0675">Receptor</keyword>
<evidence type="ECO:0000256" key="1">
    <source>
        <dbReference type="ARBA" id="ARBA00004571"/>
    </source>
</evidence>
<dbReference type="SUPFAM" id="SSF56935">
    <property type="entry name" value="Porins"/>
    <property type="match status" value="1"/>
</dbReference>
<feature type="region of interest" description="Disordered" evidence="10">
    <location>
        <begin position="27"/>
        <end position="49"/>
    </location>
</feature>
<dbReference type="RefSeq" id="WP_135084636.1">
    <property type="nucleotide sequence ID" value="NZ_SPDV01000008.1"/>
</dbReference>
<dbReference type="EMBL" id="SPDV01000008">
    <property type="protein sequence ID" value="TFI59342.1"/>
    <property type="molecule type" value="Genomic_DNA"/>
</dbReference>
<dbReference type="InterPro" id="IPR012910">
    <property type="entry name" value="Plug_dom"/>
</dbReference>
<feature type="domain" description="TonB-dependent receptor plug" evidence="13">
    <location>
        <begin position="67"/>
        <end position="189"/>
    </location>
</feature>
<feature type="compositionally biased region" description="Polar residues" evidence="10">
    <location>
        <begin position="27"/>
        <end position="47"/>
    </location>
</feature>
<evidence type="ECO:0000256" key="4">
    <source>
        <dbReference type="ARBA" id="ARBA00022692"/>
    </source>
</evidence>
<keyword evidence="7 8" id="KW-0998">Cell outer membrane</keyword>
<organism evidence="14 15">
    <name type="scientific">Sphingomonas parva</name>
    <dbReference type="NCBI Taxonomy" id="2555898"/>
    <lineage>
        <taxon>Bacteria</taxon>
        <taxon>Pseudomonadati</taxon>
        <taxon>Pseudomonadota</taxon>
        <taxon>Alphaproteobacteria</taxon>
        <taxon>Sphingomonadales</taxon>
        <taxon>Sphingomonadaceae</taxon>
        <taxon>Sphingomonas</taxon>
    </lineage>
</organism>
<gene>
    <name evidence="14" type="ORF">E2493_05755</name>
</gene>
<comment type="subcellular location">
    <subcellularLocation>
        <location evidence="1 8">Cell outer membrane</location>
        <topology evidence="1 8">Multi-pass membrane protein</topology>
    </subcellularLocation>
</comment>
<sequence>MPRHLRFGSTSLAVLAGLLATPSTVFAQSTLPPDNPQSGATAASDQQEGPIVITGSRIRRDPLSQDAPIVFVDDEDIAKTGLNSVNDVLQRLPSSGGGLNGKFNNSGNLGNPPDGGGVGAGAAEIDLRYLGSRRVLVLVDGIRYVNGASASGVPGSTDLNSIPESAIERIEVLQDGASAIYGSDAIAGVVNIITKKTQDGLRATGQIGIMDEGDGGTRNVQLSWGNGDRSPLQIVIGGNYVDQDAVSAGARDISRFPAPYSTTCADGGCSGFLPNGRYGVLGQDLTLIAPVIGRTATPADFRPFVSPDDRFNFGPFNYLQIPLERYGVFGNLRYEFSDAVNFSLRALWNKRKSANRAAPLPFGVGPAAGITPVLDGTPVHATNPYNPFGVTLDATNMDFIFRRFVEGGPRRFFQTVDTYYGVATLDGEFDLGGRSWFWDLNGAYGRNKAEQRMFGNINSDNLRRALGPVSACTAPCVPFNLFGGAGSITQPMLDYVTFVQEDSSRQTTWDLTANVTGSLFDLPGGPLGIALGAEYRDLSGRFDPDPIVAAGFSSDIPALPTSGSYSVWEAYAEVRAPLLSDRPFFEELELNGAVRFSDYSTSGSTSTFKAGVNWKPIEDLLFRGSWAEGFRAPSIGELFGTQSRFDQQLDDPCSSHPDNPAPRRFANDDTVRANCIAAGVPANGSYQQANPQISVLVGGNEDLAPETSESWVFGAVFSPRFLPRFSIEANYYDIRIDGAIQTIDAEVTVANCVVNNDPAACALVTRAGAGQLTQVSGLLQNIAGIKTDGIDVNVSFRGIETGFGRLGFTWNNTFLLNYDVIVPITDGVQVISREGTEQGSPSQGFPKWKSVGIIDWDLAEFGATVTGRYVSKLEEGGGNVMNDRFYTDVQLRFLPGGSDGRFGFALAVNNLFKTKAPGCVTCDINNFDPTVYDVPGRYFYARASVRM</sequence>
<evidence type="ECO:0000256" key="6">
    <source>
        <dbReference type="ARBA" id="ARBA00023136"/>
    </source>
</evidence>
<comment type="caution">
    <text evidence="14">The sequence shown here is derived from an EMBL/GenBank/DDBJ whole genome shotgun (WGS) entry which is preliminary data.</text>
</comment>
<dbReference type="PANTHER" id="PTHR47234:SF2">
    <property type="entry name" value="TONB-DEPENDENT RECEPTOR"/>
    <property type="match status" value="1"/>
</dbReference>
<dbReference type="OrthoDB" id="7051241at2"/>
<keyword evidence="4 8" id="KW-0812">Transmembrane</keyword>